<name>D5P2G4_9MYCO</name>
<dbReference type="SUPFAM" id="SSF55486">
    <property type="entry name" value="Metalloproteases ('zincins'), catalytic domain"/>
    <property type="match status" value="1"/>
</dbReference>
<sequence>MGWWFSGFVLGRLRRAAGMAMTVSVVAAIGVTGCSAVVKGHGSSMLYDPFHVGGLPAVDGPSGPRSDAPEPTGSVKNTNHGDEDKLALLSVNDIQDFWQHNYGQFFPGEFRPVEDLISYDSDDPASPVVCRERTYKLINAFFSPRCNLIAWDRGVLIPTGKVYFGAMPVTGIFAHEYGHAIQQMAKIVHRATSTIVREQQADCLGGVYMRWVAEGKSPRFTLSTGDGLDHVLAGLIDIRDPILTPEDQELTDEGHGTALDRVSAFQMGFVSGASACAAIDENEVKQRRGDLPIALTYDRSGRLETGEVPIAEQTMSELMDTLGSVFSPKNPPQLSYSPVACADAQASPPASYCPATNTIVVDLAQLQKMGAPADEQSGHVLIQGDDTAMSVVMSRYVLAVQHERGLKLDSPVSALRTACLTGVAHRKMAGPVAVSSGSGLTLTAGDLDKAVAGLLTNHLAASDVNGQTVPAGFTRITAFRSGVVSTNDDLCYQRFPDATASA</sequence>
<evidence type="ECO:0000313" key="2">
    <source>
        <dbReference type="EMBL" id="EFG79737.1"/>
    </source>
</evidence>
<reference evidence="2 3" key="1">
    <citation type="submission" date="2010-04" db="EMBL/GenBank/DDBJ databases">
        <authorList>
            <person name="Muzny D."/>
            <person name="Qin X."/>
            <person name="Deng J."/>
            <person name="Jiang H."/>
            <person name="Liu Y."/>
            <person name="Qu J."/>
            <person name="Song X.-Z."/>
            <person name="Zhang L."/>
            <person name="Thornton R."/>
            <person name="Coyle M."/>
            <person name="Francisco L."/>
            <person name="Jackson L."/>
            <person name="Javaid M."/>
            <person name="Korchina V."/>
            <person name="Kovar C."/>
            <person name="Mata R."/>
            <person name="Mathew T."/>
            <person name="Ngo R."/>
            <person name="Nguyen L."/>
            <person name="Nguyen N."/>
            <person name="Okwuonu G."/>
            <person name="Ongeri F."/>
            <person name="Pham C."/>
            <person name="Simmons D."/>
            <person name="Wilczek-Boney K."/>
            <person name="Hale W."/>
            <person name="Jakkamsetti A."/>
            <person name="Pham P."/>
            <person name="Ruth R."/>
            <person name="San Lucas F."/>
            <person name="Warren J."/>
            <person name="Zhang J."/>
            <person name="Zhao Z."/>
            <person name="Zhou C."/>
            <person name="Zhu D."/>
            <person name="Lee S."/>
            <person name="Bess C."/>
            <person name="Blankenburg K."/>
            <person name="Forbes L."/>
            <person name="Fu Q."/>
            <person name="Gubbala S."/>
            <person name="Hirani K."/>
            <person name="Jayaseelan J.C."/>
            <person name="Lara F."/>
            <person name="Munidasa M."/>
            <person name="Palculict T."/>
            <person name="Patil S."/>
            <person name="Pu L.-L."/>
            <person name="Saada N."/>
            <person name="Tang L."/>
            <person name="Weissenberger G."/>
            <person name="Zhu Y."/>
            <person name="Hemphill L."/>
            <person name="Shang Y."/>
            <person name="Youmans B."/>
            <person name="Ayvaz T."/>
            <person name="Ross M."/>
            <person name="Santibanez J."/>
            <person name="Aqrawi P."/>
            <person name="Gross S."/>
            <person name="Joshi V."/>
            <person name="Fowler G."/>
            <person name="Nazareth L."/>
            <person name="Reid J."/>
            <person name="Worley K."/>
            <person name="Petrosino J."/>
            <person name="Highlander S."/>
            <person name="Gibbs R."/>
        </authorList>
    </citation>
    <scope>NUCLEOTIDE SEQUENCE [LARGE SCALE GENOMIC DNA]</scope>
    <source>
        <strain evidence="2 3">ATCC BAA-614</strain>
    </source>
</reference>
<evidence type="ECO:0000313" key="3">
    <source>
        <dbReference type="Proteomes" id="UP000003653"/>
    </source>
</evidence>
<dbReference type="EMBL" id="ADNV01000054">
    <property type="protein sequence ID" value="EFG79737.1"/>
    <property type="molecule type" value="Genomic_DNA"/>
</dbReference>
<dbReference type="eggNOG" id="COG2321">
    <property type="taxonomic scope" value="Bacteria"/>
</dbReference>
<evidence type="ECO:0008006" key="4">
    <source>
        <dbReference type="Google" id="ProtNLM"/>
    </source>
</evidence>
<organism evidence="2 3">
    <name type="scientific">Mycobacterium parascrofulaceum ATCC BAA-614</name>
    <dbReference type="NCBI Taxonomy" id="525368"/>
    <lineage>
        <taxon>Bacteria</taxon>
        <taxon>Bacillati</taxon>
        <taxon>Actinomycetota</taxon>
        <taxon>Actinomycetes</taxon>
        <taxon>Mycobacteriales</taxon>
        <taxon>Mycobacteriaceae</taxon>
        <taxon>Mycobacterium</taxon>
        <taxon>Mycobacterium simiae complex</taxon>
    </lineage>
</organism>
<dbReference type="Proteomes" id="UP000003653">
    <property type="component" value="Unassembled WGS sequence"/>
</dbReference>
<gene>
    <name evidence="2" type="ORF">HMPREF0591_0358</name>
</gene>
<protein>
    <recommendedName>
        <fullName evidence="4">Peptidase</fullName>
    </recommendedName>
</protein>
<dbReference type="HOGENOM" id="CLU_045670_0_0_11"/>
<evidence type="ECO:0000256" key="1">
    <source>
        <dbReference type="SAM" id="MobiDB-lite"/>
    </source>
</evidence>
<proteinExistence type="predicted"/>
<comment type="caution">
    <text evidence="2">The sequence shown here is derived from an EMBL/GenBank/DDBJ whole genome shotgun (WGS) entry which is preliminary data.</text>
</comment>
<keyword evidence="3" id="KW-1185">Reference proteome</keyword>
<feature type="region of interest" description="Disordered" evidence="1">
    <location>
        <begin position="58"/>
        <end position="81"/>
    </location>
</feature>
<accession>D5P2G4</accession>
<dbReference type="AlphaFoldDB" id="D5P2G4"/>